<dbReference type="AlphaFoldDB" id="W4LG75"/>
<evidence type="ECO:0000313" key="1">
    <source>
        <dbReference type="EMBL" id="ETW97103.1"/>
    </source>
</evidence>
<protein>
    <submittedName>
        <fullName evidence="1">Uncharacterized protein</fullName>
    </submittedName>
</protein>
<dbReference type="HOGENOM" id="CLU_2218261_0_0_7"/>
<dbReference type="Proteomes" id="UP000019140">
    <property type="component" value="Unassembled WGS sequence"/>
</dbReference>
<reference evidence="1 2" key="1">
    <citation type="journal article" date="2014" name="Nature">
        <title>An environmental bacterial taxon with a large and distinct metabolic repertoire.</title>
        <authorList>
            <person name="Wilson M.C."/>
            <person name="Mori T."/>
            <person name="Ruckert C."/>
            <person name="Uria A.R."/>
            <person name="Helf M.J."/>
            <person name="Takada K."/>
            <person name="Gernert C."/>
            <person name="Steffens U.A."/>
            <person name="Heycke N."/>
            <person name="Schmitt S."/>
            <person name="Rinke C."/>
            <person name="Helfrich E.J."/>
            <person name="Brachmann A.O."/>
            <person name="Gurgui C."/>
            <person name="Wakimoto T."/>
            <person name="Kracht M."/>
            <person name="Crusemann M."/>
            <person name="Hentschel U."/>
            <person name="Abe I."/>
            <person name="Matsunaga S."/>
            <person name="Kalinowski J."/>
            <person name="Takeyama H."/>
            <person name="Piel J."/>
        </authorList>
    </citation>
    <scope>NUCLEOTIDE SEQUENCE [LARGE SCALE GENOMIC DNA]</scope>
    <source>
        <strain evidence="2">TSY2</strain>
    </source>
</reference>
<keyword evidence="2" id="KW-1185">Reference proteome</keyword>
<organism evidence="1 2">
    <name type="scientific">Candidatus Entotheonella gemina</name>
    <dbReference type="NCBI Taxonomy" id="1429439"/>
    <lineage>
        <taxon>Bacteria</taxon>
        <taxon>Pseudomonadati</taxon>
        <taxon>Nitrospinota/Tectimicrobiota group</taxon>
        <taxon>Candidatus Tectimicrobiota</taxon>
        <taxon>Candidatus Entotheonellia</taxon>
        <taxon>Candidatus Entotheonellales</taxon>
        <taxon>Candidatus Entotheonellaceae</taxon>
        <taxon>Candidatus Entotheonella</taxon>
    </lineage>
</organism>
<dbReference type="EMBL" id="AZHX01002097">
    <property type="protein sequence ID" value="ETW97103.1"/>
    <property type="molecule type" value="Genomic_DNA"/>
</dbReference>
<proteinExistence type="predicted"/>
<gene>
    <name evidence="1" type="ORF">ETSY2_45175</name>
</gene>
<accession>W4LG75</accession>
<name>W4LG75_9BACT</name>
<evidence type="ECO:0000313" key="2">
    <source>
        <dbReference type="Proteomes" id="UP000019140"/>
    </source>
</evidence>
<comment type="caution">
    <text evidence="1">The sequence shown here is derived from an EMBL/GenBank/DDBJ whole genome shotgun (WGS) entry which is preliminary data.</text>
</comment>
<sequence length="106" mass="12150">MAISKGEYDEQLDFLLRLNRDSVTTRMHMGYGGAVETAFERLLADAPPKKTRGTDKELWACVRKAKEAWFVRGVDLPFITTPIRQQATQSIETFLNLARRNLSDKF</sequence>